<dbReference type="AlphaFoldDB" id="A0A4Y7TI70"/>
<feature type="region of interest" description="Disordered" evidence="1">
    <location>
        <begin position="138"/>
        <end position="161"/>
    </location>
</feature>
<proteinExistence type="predicted"/>
<comment type="caution">
    <text evidence="2">The sequence shown here is derived from an EMBL/GenBank/DDBJ whole genome shotgun (WGS) entry which is preliminary data.</text>
</comment>
<dbReference type="Proteomes" id="UP000298030">
    <property type="component" value="Unassembled WGS sequence"/>
</dbReference>
<feature type="region of interest" description="Disordered" evidence="1">
    <location>
        <begin position="1"/>
        <end position="26"/>
    </location>
</feature>
<organism evidence="2 3">
    <name type="scientific">Coprinellus micaceus</name>
    <name type="common">Glistening ink-cap mushroom</name>
    <name type="synonym">Coprinus micaceus</name>
    <dbReference type="NCBI Taxonomy" id="71717"/>
    <lineage>
        <taxon>Eukaryota</taxon>
        <taxon>Fungi</taxon>
        <taxon>Dikarya</taxon>
        <taxon>Basidiomycota</taxon>
        <taxon>Agaricomycotina</taxon>
        <taxon>Agaricomycetes</taxon>
        <taxon>Agaricomycetidae</taxon>
        <taxon>Agaricales</taxon>
        <taxon>Agaricineae</taxon>
        <taxon>Psathyrellaceae</taxon>
        <taxon>Coprinellus</taxon>
    </lineage>
</organism>
<dbReference type="STRING" id="71717.A0A4Y7TI70"/>
<dbReference type="EMBL" id="QPFP01000011">
    <property type="protein sequence ID" value="TEB33664.1"/>
    <property type="molecule type" value="Genomic_DNA"/>
</dbReference>
<name>A0A4Y7TI70_COPMI</name>
<dbReference type="OrthoDB" id="2499658at2759"/>
<sequence>MSPERVARGHSSGSPRPRRSPTRGAPWLPLRLQTMAFFCRWRTLLADCWPSTGMGNSDNSLSTPPPSPRSSNALDFLPTSQYKQIETGYIESLTPRRQGKALISQSMFDRIWDVLHHPESQLETAQFRFLGSQDVHHQQELSHYSGRRRGTGVPSPGSTPP</sequence>
<feature type="compositionally biased region" description="Low complexity" evidence="1">
    <location>
        <begin position="151"/>
        <end position="161"/>
    </location>
</feature>
<evidence type="ECO:0000313" key="3">
    <source>
        <dbReference type="Proteomes" id="UP000298030"/>
    </source>
</evidence>
<gene>
    <name evidence="2" type="ORF">FA13DRAFT_1812301</name>
</gene>
<protein>
    <submittedName>
        <fullName evidence="2">Uncharacterized protein</fullName>
    </submittedName>
</protein>
<feature type="region of interest" description="Disordered" evidence="1">
    <location>
        <begin position="56"/>
        <end position="75"/>
    </location>
</feature>
<accession>A0A4Y7TI70</accession>
<evidence type="ECO:0000313" key="2">
    <source>
        <dbReference type="EMBL" id="TEB33664.1"/>
    </source>
</evidence>
<keyword evidence="3" id="KW-1185">Reference proteome</keyword>
<evidence type="ECO:0000256" key="1">
    <source>
        <dbReference type="SAM" id="MobiDB-lite"/>
    </source>
</evidence>
<reference evidence="2 3" key="1">
    <citation type="journal article" date="2019" name="Nat. Ecol. Evol.">
        <title>Megaphylogeny resolves global patterns of mushroom evolution.</title>
        <authorList>
            <person name="Varga T."/>
            <person name="Krizsan K."/>
            <person name="Foldi C."/>
            <person name="Dima B."/>
            <person name="Sanchez-Garcia M."/>
            <person name="Sanchez-Ramirez S."/>
            <person name="Szollosi G.J."/>
            <person name="Szarkandi J.G."/>
            <person name="Papp V."/>
            <person name="Albert L."/>
            <person name="Andreopoulos W."/>
            <person name="Angelini C."/>
            <person name="Antonin V."/>
            <person name="Barry K.W."/>
            <person name="Bougher N.L."/>
            <person name="Buchanan P."/>
            <person name="Buyck B."/>
            <person name="Bense V."/>
            <person name="Catcheside P."/>
            <person name="Chovatia M."/>
            <person name="Cooper J."/>
            <person name="Damon W."/>
            <person name="Desjardin D."/>
            <person name="Finy P."/>
            <person name="Geml J."/>
            <person name="Haridas S."/>
            <person name="Hughes K."/>
            <person name="Justo A."/>
            <person name="Karasinski D."/>
            <person name="Kautmanova I."/>
            <person name="Kiss B."/>
            <person name="Kocsube S."/>
            <person name="Kotiranta H."/>
            <person name="LaButti K.M."/>
            <person name="Lechner B.E."/>
            <person name="Liimatainen K."/>
            <person name="Lipzen A."/>
            <person name="Lukacs Z."/>
            <person name="Mihaltcheva S."/>
            <person name="Morgado L.N."/>
            <person name="Niskanen T."/>
            <person name="Noordeloos M.E."/>
            <person name="Ohm R.A."/>
            <person name="Ortiz-Santana B."/>
            <person name="Ovrebo C."/>
            <person name="Racz N."/>
            <person name="Riley R."/>
            <person name="Savchenko A."/>
            <person name="Shiryaev A."/>
            <person name="Soop K."/>
            <person name="Spirin V."/>
            <person name="Szebenyi C."/>
            <person name="Tomsovsky M."/>
            <person name="Tulloss R.E."/>
            <person name="Uehling J."/>
            <person name="Grigoriev I.V."/>
            <person name="Vagvolgyi C."/>
            <person name="Papp T."/>
            <person name="Martin F.M."/>
            <person name="Miettinen O."/>
            <person name="Hibbett D.S."/>
            <person name="Nagy L.G."/>
        </authorList>
    </citation>
    <scope>NUCLEOTIDE SEQUENCE [LARGE SCALE GENOMIC DNA]</scope>
    <source>
        <strain evidence="2 3">FP101781</strain>
    </source>
</reference>